<protein>
    <submittedName>
        <fullName evidence="1">Uncharacterized protein</fullName>
    </submittedName>
</protein>
<proteinExistence type="predicted"/>
<name>A0A0F9Q0I9_9ZZZZ</name>
<dbReference type="EMBL" id="LAZR01001895">
    <property type="protein sequence ID" value="KKN37410.1"/>
    <property type="molecule type" value="Genomic_DNA"/>
</dbReference>
<gene>
    <name evidence="1" type="ORF">LCGC14_0763580</name>
</gene>
<organism evidence="1">
    <name type="scientific">marine sediment metagenome</name>
    <dbReference type="NCBI Taxonomy" id="412755"/>
    <lineage>
        <taxon>unclassified sequences</taxon>
        <taxon>metagenomes</taxon>
        <taxon>ecological metagenomes</taxon>
    </lineage>
</organism>
<comment type="caution">
    <text evidence="1">The sequence shown here is derived from an EMBL/GenBank/DDBJ whole genome shotgun (WGS) entry which is preliminary data.</text>
</comment>
<sequence length="50" mass="6012">MDTLRTLEEMPEDEFQTFFQSLPMRVQLCCQGGLVDWKEVLPEWYEKKEG</sequence>
<accession>A0A0F9Q0I9</accession>
<reference evidence="1" key="1">
    <citation type="journal article" date="2015" name="Nature">
        <title>Complex archaea that bridge the gap between prokaryotes and eukaryotes.</title>
        <authorList>
            <person name="Spang A."/>
            <person name="Saw J.H."/>
            <person name="Jorgensen S.L."/>
            <person name="Zaremba-Niedzwiedzka K."/>
            <person name="Martijn J."/>
            <person name="Lind A.E."/>
            <person name="van Eijk R."/>
            <person name="Schleper C."/>
            <person name="Guy L."/>
            <person name="Ettema T.J."/>
        </authorList>
    </citation>
    <scope>NUCLEOTIDE SEQUENCE</scope>
</reference>
<evidence type="ECO:0000313" key="1">
    <source>
        <dbReference type="EMBL" id="KKN37410.1"/>
    </source>
</evidence>
<dbReference type="AlphaFoldDB" id="A0A0F9Q0I9"/>